<dbReference type="PIRSF" id="PIRSF000709">
    <property type="entry name" value="6PFK_2-Ptase"/>
    <property type="match status" value="1"/>
</dbReference>
<dbReference type="PANTHER" id="PTHR46517">
    <property type="entry name" value="FRUCTOSE-2,6-BISPHOSPHATASE TIGAR"/>
    <property type="match status" value="1"/>
</dbReference>
<gene>
    <name evidence="2" type="ORF">KEC16_08610</name>
</gene>
<dbReference type="CDD" id="cd07067">
    <property type="entry name" value="HP_PGM_like"/>
    <property type="match status" value="1"/>
</dbReference>
<name>A0ABS5IBW9_9PROT</name>
<dbReference type="InterPro" id="IPR029033">
    <property type="entry name" value="His_PPase_superfam"/>
</dbReference>
<dbReference type="PROSITE" id="PS00175">
    <property type="entry name" value="PG_MUTASE"/>
    <property type="match status" value="1"/>
</dbReference>
<dbReference type="PANTHER" id="PTHR46517:SF1">
    <property type="entry name" value="FRUCTOSE-2,6-BISPHOSPHATASE TIGAR"/>
    <property type="match status" value="1"/>
</dbReference>
<reference evidence="2 3" key="1">
    <citation type="submission" date="2021-04" db="EMBL/GenBank/DDBJ databases">
        <title>Magnetospirillum sulfuroxidans sp. nov., a facultative chemolithoautotrophic sulfur-oxidizing alphaproteobacterium isolated from freshwater sediment and proposals for Paramagetospirillum gen. nov., and Magnetospirillaceae fam. nov.</title>
        <authorList>
            <person name="Koziaeva V."/>
            <person name="Geelhoed J.S."/>
            <person name="Sorokin D.Y."/>
            <person name="Grouzdev D.S."/>
        </authorList>
    </citation>
    <scope>NUCLEOTIDE SEQUENCE [LARGE SCALE GENOMIC DNA]</scope>
    <source>
        <strain evidence="2 3">J10</strain>
    </source>
</reference>
<dbReference type="EMBL" id="JAGTUF010000006">
    <property type="protein sequence ID" value="MBR9971776.1"/>
    <property type="molecule type" value="Genomic_DNA"/>
</dbReference>
<keyword evidence="3" id="KW-1185">Reference proteome</keyword>
<dbReference type="Pfam" id="PF00300">
    <property type="entry name" value="His_Phos_1"/>
    <property type="match status" value="1"/>
</dbReference>
<dbReference type="Gene3D" id="3.40.50.1240">
    <property type="entry name" value="Phosphoglycerate mutase-like"/>
    <property type="match status" value="1"/>
</dbReference>
<dbReference type="RefSeq" id="WP_211547872.1">
    <property type="nucleotide sequence ID" value="NZ_JAGTUF010000006.1"/>
</dbReference>
<keyword evidence="1" id="KW-0378">Hydrolase</keyword>
<evidence type="ECO:0000313" key="3">
    <source>
        <dbReference type="Proteomes" id="UP000680714"/>
    </source>
</evidence>
<dbReference type="SUPFAM" id="SSF53254">
    <property type="entry name" value="Phosphoglycerate mutase-like"/>
    <property type="match status" value="1"/>
</dbReference>
<dbReference type="InterPro" id="IPR051695">
    <property type="entry name" value="Phosphoglycerate_Mutase"/>
</dbReference>
<dbReference type="InterPro" id="IPR001345">
    <property type="entry name" value="PG/BPGM_mutase_AS"/>
</dbReference>
<evidence type="ECO:0000256" key="1">
    <source>
        <dbReference type="ARBA" id="ARBA00022801"/>
    </source>
</evidence>
<proteinExistence type="predicted"/>
<dbReference type="InterPro" id="IPR013078">
    <property type="entry name" value="His_Pase_superF_clade-1"/>
</dbReference>
<organism evidence="2 3">
    <name type="scientific">Magnetospirillum sulfuroxidans</name>
    <dbReference type="NCBI Taxonomy" id="611300"/>
    <lineage>
        <taxon>Bacteria</taxon>
        <taxon>Pseudomonadati</taxon>
        <taxon>Pseudomonadota</taxon>
        <taxon>Alphaproteobacteria</taxon>
        <taxon>Rhodospirillales</taxon>
        <taxon>Rhodospirillaceae</taxon>
        <taxon>Magnetospirillum</taxon>
    </lineage>
</organism>
<evidence type="ECO:0000313" key="2">
    <source>
        <dbReference type="EMBL" id="MBR9971776.1"/>
    </source>
</evidence>
<comment type="caution">
    <text evidence="2">The sequence shown here is derived from an EMBL/GenBank/DDBJ whole genome shotgun (WGS) entry which is preliminary data.</text>
</comment>
<dbReference type="Proteomes" id="UP000680714">
    <property type="component" value="Unassembled WGS sequence"/>
</dbReference>
<dbReference type="SMART" id="SM00855">
    <property type="entry name" value="PGAM"/>
    <property type="match status" value="1"/>
</dbReference>
<protein>
    <submittedName>
        <fullName evidence="2">Histidine phosphatase family protein</fullName>
    </submittedName>
</protein>
<sequence>MPTIILLRHGETHWNRQQRIQGHGDSPLTLNGIEQARAYGRAIQPLLGVGRWRLVSSPLSRCMQTSAILCETAGLDFAQVERDARLKEVSTGEYSGRLKTEFPPGQLGGSGRRSWFFHCPGGETHAHMVSRLSAWLATLGDNDHVVAVSHGIAGKILRGLYAGWDPDHALAQDSPQDALFLLRDGLVQRVACS</sequence>
<accession>A0ABS5IBW9</accession>